<dbReference type="Pfam" id="PF10282">
    <property type="entry name" value="Lactonase"/>
    <property type="match status" value="1"/>
</dbReference>
<sequence>MYASNHNSNSVTAFWVDPASGEISPAGEPFSTPSPVCLLIGGTPSRGAHR</sequence>
<evidence type="ECO:0000313" key="1">
    <source>
        <dbReference type="EMBL" id="TDD35808.1"/>
    </source>
</evidence>
<dbReference type="AlphaFoldDB" id="A0A4R4XVQ0"/>
<protein>
    <submittedName>
        <fullName evidence="1">Uncharacterized protein</fullName>
    </submittedName>
</protein>
<dbReference type="InterPro" id="IPR015943">
    <property type="entry name" value="WD40/YVTN_repeat-like_dom_sf"/>
</dbReference>
<dbReference type="EMBL" id="SMKW01000118">
    <property type="protein sequence ID" value="TDD35808.1"/>
    <property type="molecule type" value="Genomic_DNA"/>
</dbReference>
<proteinExistence type="predicted"/>
<dbReference type="Gene3D" id="2.130.10.10">
    <property type="entry name" value="YVTN repeat-like/Quinoprotein amine dehydrogenase"/>
    <property type="match status" value="1"/>
</dbReference>
<evidence type="ECO:0000313" key="2">
    <source>
        <dbReference type="Proteomes" id="UP000294947"/>
    </source>
</evidence>
<keyword evidence="2" id="KW-1185">Reference proteome</keyword>
<dbReference type="Proteomes" id="UP000294947">
    <property type="component" value="Unassembled WGS sequence"/>
</dbReference>
<organism evidence="1 2">
    <name type="scientific">Saccharopolyspora elongata</name>
    <dbReference type="NCBI Taxonomy" id="2530387"/>
    <lineage>
        <taxon>Bacteria</taxon>
        <taxon>Bacillati</taxon>
        <taxon>Actinomycetota</taxon>
        <taxon>Actinomycetes</taxon>
        <taxon>Pseudonocardiales</taxon>
        <taxon>Pseudonocardiaceae</taxon>
        <taxon>Saccharopolyspora</taxon>
    </lineage>
</organism>
<dbReference type="InterPro" id="IPR019405">
    <property type="entry name" value="Lactonase_7-beta_prop"/>
</dbReference>
<gene>
    <name evidence="1" type="ORF">E1288_42695</name>
</gene>
<reference evidence="1 2" key="1">
    <citation type="submission" date="2019-03" db="EMBL/GenBank/DDBJ databases">
        <title>Draft genome sequences of novel Actinobacteria.</title>
        <authorList>
            <person name="Sahin N."/>
            <person name="Ay H."/>
            <person name="Saygin H."/>
        </authorList>
    </citation>
    <scope>NUCLEOTIDE SEQUENCE [LARGE SCALE GENOMIC DNA]</scope>
    <source>
        <strain evidence="1 2">7K502</strain>
    </source>
</reference>
<comment type="caution">
    <text evidence="1">The sequence shown here is derived from an EMBL/GenBank/DDBJ whole genome shotgun (WGS) entry which is preliminary data.</text>
</comment>
<name>A0A4R4XVQ0_9PSEU</name>
<accession>A0A4R4XVQ0</accession>